<keyword evidence="5" id="KW-0146">Chitin degradation</keyword>
<proteinExistence type="inferred from homology"/>
<keyword evidence="7 9" id="KW-0326">Glycosidase</keyword>
<dbReference type="Pfam" id="PF02839">
    <property type="entry name" value="CBM_5_12"/>
    <property type="match status" value="1"/>
</dbReference>
<evidence type="ECO:0000256" key="7">
    <source>
        <dbReference type="ARBA" id="ARBA00023295"/>
    </source>
</evidence>
<evidence type="ECO:0000256" key="10">
    <source>
        <dbReference type="SAM" id="MobiDB-lite"/>
    </source>
</evidence>
<comment type="similarity">
    <text evidence="2">Belongs to the glycosyl hydrolase 18 family. Chitinase class V subfamily.</text>
</comment>
<comment type="caution">
    <text evidence="13">The sequence shown here is derived from an EMBL/GenBank/DDBJ whole genome shotgun (WGS) entry which is preliminary data.</text>
</comment>
<reference evidence="13 14" key="1">
    <citation type="journal article" date="2015" name="Sci. Rep.">
        <title>Chromosome-level genome map provides insights into diverse defense mechanisms in the medicinal fungus Ganoderma sinense.</title>
        <authorList>
            <person name="Zhu Y."/>
            <person name="Xu J."/>
            <person name="Sun C."/>
            <person name="Zhou S."/>
            <person name="Xu H."/>
            <person name="Nelson D.R."/>
            <person name="Qian J."/>
            <person name="Song J."/>
            <person name="Luo H."/>
            <person name="Xiang L."/>
            <person name="Li Y."/>
            <person name="Xu Z."/>
            <person name="Ji A."/>
            <person name="Wang L."/>
            <person name="Lu S."/>
            <person name="Hayward A."/>
            <person name="Sun W."/>
            <person name="Li X."/>
            <person name="Schwartz D.C."/>
            <person name="Wang Y."/>
            <person name="Chen S."/>
        </authorList>
    </citation>
    <scope>NUCLEOTIDE SEQUENCE [LARGE SCALE GENOMIC DNA]</scope>
    <source>
        <strain evidence="13 14">ZZ0214-1</strain>
    </source>
</reference>
<dbReference type="GO" id="GO:0000272">
    <property type="term" value="P:polysaccharide catabolic process"/>
    <property type="evidence" value="ECO:0007669"/>
    <property type="project" value="UniProtKB-KW"/>
</dbReference>
<dbReference type="GO" id="GO:0005576">
    <property type="term" value="C:extracellular region"/>
    <property type="evidence" value="ECO:0007669"/>
    <property type="project" value="InterPro"/>
</dbReference>
<evidence type="ECO:0000256" key="6">
    <source>
        <dbReference type="ARBA" id="ARBA00023277"/>
    </source>
</evidence>
<evidence type="ECO:0000256" key="9">
    <source>
        <dbReference type="RuleBase" id="RU000489"/>
    </source>
</evidence>
<dbReference type="InterPro" id="IPR036573">
    <property type="entry name" value="CBM_sf_5/12"/>
</dbReference>
<dbReference type="SUPFAM" id="SSF51055">
    <property type="entry name" value="Carbohydrate binding domain"/>
    <property type="match status" value="1"/>
</dbReference>
<accession>A0A2G8S0Y4</accession>
<dbReference type="GO" id="GO:0030246">
    <property type="term" value="F:carbohydrate binding"/>
    <property type="evidence" value="ECO:0007669"/>
    <property type="project" value="InterPro"/>
</dbReference>
<dbReference type="FunFam" id="3.10.50.10:FF:000005">
    <property type="entry name" value="Endochitinase B1"/>
    <property type="match status" value="1"/>
</dbReference>
<dbReference type="Proteomes" id="UP000230002">
    <property type="component" value="Unassembled WGS sequence"/>
</dbReference>
<keyword evidence="6" id="KW-0119">Carbohydrate metabolism</keyword>
<dbReference type="OrthoDB" id="76388at2759"/>
<dbReference type="Gene3D" id="2.10.10.20">
    <property type="entry name" value="Carbohydrate-binding module superfamily 5/12"/>
    <property type="match status" value="1"/>
</dbReference>
<feature type="chain" id="PRO_5013768938" description="chitinase" evidence="11">
    <location>
        <begin position="27"/>
        <end position="536"/>
    </location>
</feature>
<dbReference type="GO" id="GO:0008061">
    <property type="term" value="F:chitin binding"/>
    <property type="evidence" value="ECO:0007669"/>
    <property type="project" value="InterPro"/>
</dbReference>
<dbReference type="Gene3D" id="3.10.50.10">
    <property type="match status" value="1"/>
</dbReference>
<keyword evidence="4 9" id="KW-0378">Hydrolase</keyword>
<dbReference type="PANTHER" id="PTHR11177">
    <property type="entry name" value="CHITINASE"/>
    <property type="match status" value="1"/>
</dbReference>
<dbReference type="SMART" id="SM00636">
    <property type="entry name" value="Glyco_18"/>
    <property type="match status" value="1"/>
</dbReference>
<keyword evidence="11" id="KW-0732">Signal</keyword>
<evidence type="ECO:0000259" key="12">
    <source>
        <dbReference type="PROSITE" id="PS51910"/>
    </source>
</evidence>
<name>A0A2G8S0Y4_9APHY</name>
<dbReference type="EC" id="3.2.1.14" evidence="3"/>
<dbReference type="InterPro" id="IPR050314">
    <property type="entry name" value="Glycosyl_Hydrlase_18"/>
</dbReference>
<evidence type="ECO:0000256" key="2">
    <source>
        <dbReference type="ARBA" id="ARBA00008682"/>
    </source>
</evidence>
<dbReference type="PROSITE" id="PS01095">
    <property type="entry name" value="GH18_1"/>
    <property type="match status" value="1"/>
</dbReference>
<evidence type="ECO:0000256" key="3">
    <source>
        <dbReference type="ARBA" id="ARBA00012729"/>
    </source>
</evidence>
<feature type="compositionally biased region" description="Low complexity" evidence="10">
    <location>
        <begin position="447"/>
        <end position="481"/>
    </location>
</feature>
<dbReference type="AlphaFoldDB" id="A0A2G8S0Y4"/>
<feature type="domain" description="GH18" evidence="12">
    <location>
        <begin position="55"/>
        <end position="417"/>
    </location>
</feature>
<dbReference type="InterPro" id="IPR001579">
    <property type="entry name" value="Glyco_hydro_18_chit_AS"/>
</dbReference>
<dbReference type="InterPro" id="IPR017853">
    <property type="entry name" value="GH"/>
</dbReference>
<evidence type="ECO:0000313" key="14">
    <source>
        <dbReference type="Proteomes" id="UP000230002"/>
    </source>
</evidence>
<dbReference type="CDD" id="cd06548">
    <property type="entry name" value="GH18_chitinase"/>
    <property type="match status" value="1"/>
</dbReference>
<evidence type="ECO:0000256" key="8">
    <source>
        <dbReference type="ARBA" id="ARBA00023326"/>
    </source>
</evidence>
<dbReference type="InterPro" id="IPR001223">
    <property type="entry name" value="Glyco_hydro18_cat"/>
</dbReference>
<dbReference type="InterPro" id="IPR011583">
    <property type="entry name" value="Chitinase_II/V-like_cat"/>
</dbReference>
<gene>
    <name evidence="13" type="ORF">GSI_10577</name>
</gene>
<feature type="region of interest" description="Disordered" evidence="10">
    <location>
        <begin position="425"/>
        <end position="486"/>
    </location>
</feature>
<feature type="signal peptide" evidence="11">
    <location>
        <begin position="1"/>
        <end position="26"/>
    </location>
</feature>
<keyword evidence="8" id="KW-0624">Polysaccharide degradation</keyword>
<dbReference type="EMBL" id="AYKW01000034">
    <property type="protein sequence ID" value="PIL27429.1"/>
    <property type="molecule type" value="Genomic_DNA"/>
</dbReference>
<dbReference type="PROSITE" id="PS51910">
    <property type="entry name" value="GH18_2"/>
    <property type="match status" value="1"/>
</dbReference>
<dbReference type="InterPro" id="IPR003610">
    <property type="entry name" value="CBM5/12"/>
</dbReference>
<evidence type="ECO:0000313" key="13">
    <source>
        <dbReference type="EMBL" id="PIL27429.1"/>
    </source>
</evidence>
<evidence type="ECO:0000256" key="1">
    <source>
        <dbReference type="ARBA" id="ARBA00000822"/>
    </source>
</evidence>
<evidence type="ECO:0000256" key="11">
    <source>
        <dbReference type="SAM" id="SignalP"/>
    </source>
</evidence>
<evidence type="ECO:0000256" key="5">
    <source>
        <dbReference type="ARBA" id="ARBA00023024"/>
    </source>
</evidence>
<dbReference type="PANTHER" id="PTHR11177:SF317">
    <property type="entry name" value="CHITINASE 12-RELATED"/>
    <property type="match status" value="1"/>
</dbReference>
<comment type="catalytic activity">
    <reaction evidence="1">
        <text>Random endo-hydrolysis of N-acetyl-beta-D-glucosaminide (1-&gt;4)-beta-linkages in chitin and chitodextrins.</text>
        <dbReference type="EC" id="3.2.1.14"/>
    </reaction>
</comment>
<sequence>MALSAAFKRVLFIAAVALAAVADVQATQVMRRPAAYKDAPNNAAQSVHARATSGKVNAAYFTNWGIYSGYNFPPTSIVPGPLTHILYAFADVSADTGGVALTDSWADEQIHYPGDSWDDTGNNLYGCLKQLYLLKLAHRNLKTLLSVGGWTYSQAGHFNFITDDTKRQQFVTSAVQLVEDYGFDGIDLDFEYPSTDALGSGFSSLITELRTAFDALATRKGDTVPYQITIATSAGLANYENLKFSEMDSKLSFWNLMAYDYAGSWLTWSDNQANLYGGARTNVSTDKAVKDYVSRGATISKINMGIPLYGRAFEQTAGLGQPYNGIGPGTVEAGVYSYKFLPLAGATVIENTTDVSSYSYDSSTQELVSYDTPDIAKLKAQYVESQGLAGSMFWDLSTDKTGDDSLVETTANVYGSLDQTQNHISYPDSKWDNIKNNMGQGTGGGSTTTTSPGSTSTSSTPTSTSTTSVTTTSTSATTTPTGGSGACSGVAAWSSQTVYVGGQSATYNGHLWTASWWTEGDVPGGAAGVWVDKGAC</sequence>
<keyword evidence="14" id="KW-1185">Reference proteome</keyword>
<dbReference type="STRING" id="1077348.A0A2G8S0Y4"/>
<dbReference type="Gene3D" id="3.20.20.80">
    <property type="entry name" value="Glycosidases"/>
    <property type="match status" value="1"/>
</dbReference>
<organism evidence="13 14">
    <name type="scientific">Ganoderma sinense ZZ0214-1</name>
    <dbReference type="NCBI Taxonomy" id="1077348"/>
    <lineage>
        <taxon>Eukaryota</taxon>
        <taxon>Fungi</taxon>
        <taxon>Dikarya</taxon>
        <taxon>Basidiomycota</taxon>
        <taxon>Agaricomycotina</taxon>
        <taxon>Agaricomycetes</taxon>
        <taxon>Polyporales</taxon>
        <taxon>Polyporaceae</taxon>
        <taxon>Ganoderma</taxon>
    </lineage>
</organism>
<dbReference type="SUPFAM" id="SSF51445">
    <property type="entry name" value="(Trans)glycosidases"/>
    <property type="match status" value="1"/>
</dbReference>
<dbReference type="InterPro" id="IPR029070">
    <property type="entry name" value="Chitinase_insertion_sf"/>
</dbReference>
<dbReference type="CDD" id="cd12215">
    <property type="entry name" value="ChiC_BD"/>
    <property type="match status" value="1"/>
</dbReference>
<evidence type="ECO:0000256" key="4">
    <source>
        <dbReference type="ARBA" id="ARBA00022801"/>
    </source>
</evidence>
<dbReference type="SMART" id="SM00495">
    <property type="entry name" value="ChtBD3"/>
    <property type="match status" value="1"/>
</dbReference>
<protein>
    <recommendedName>
        <fullName evidence="3">chitinase</fullName>
        <ecNumber evidence="3">3.2.1.14</ecNumber>
    </recommendedName>
</protein>
<dbReference type="GO" id="GO:0008843">
    <property type="term" value="F:endochitinase activity"/>
    <property type="evidence" value="ECO:0007669"/>
    <property type="project" value="UniProtKB-EC"/>
</dbReference>
<dbReference type="SUPFAM" id="SSF54556">
    <property type="entry name" value="Chitinase insertion domain"/>
    <property type="match status" value="1"/>
</dbReference>
<dbReference type="GO" id="GO:0006032">
    <property type="term" value="P:chitin catabolic process"/>
    <property type="evidence" value="ECO:0007669"/>
    <property type="project" value="UniProtKB-KW"/>
</dbReference>
<dbReference type="Pfam" id="PF00704">
    <property type="entry name" value="Glyco_hydro_18"/>
    <property type="match status" value="1"/>
</dbReference>